<reference evidence="3" key="2">
    <citation type="submission" date="2021-09" db="EMBL/GenBank/DDBJ databases">
        <authorList>
            <person name="Gilroy R."/>
        </authorList>
    </citation>
    <scope>NUCLEOTIDE SEQUENCE</scope>
    <source>
        <strain evidence="3">7886</strain>
    </source>
</reference>
<evidence type="ECO:0000313" key="3">
    <source>
        <dbReference type="EMBL" id="HJF87329.1"/>
    </source>
</evidence>
<name>A0A921L9P7_9LACO</name>
<reference evidence="3" key="1">
    <citation type="journal article" date="2021" name="PeerJ">
        <title>Extensive microbial diversity within the chicken gut microbiome revealed by metagenomics and culture.</title>
        <authorList>
            <person name="Gilroy R."/>
            <person name="Ravi A."/>
            <person name="Getino M."/>
            <person name="Pursley I."/>
            <person name="Horton D.L."/>
            <person name="Alikhan N.F."/>
            <person name="Baker D."/>
            <person name="Gharbi K."/>
            <person name="Hall N."/>
            <person name="Watson M."/>
            <person name="Adriaenssens E.M."/>
            <person name="Foster-Nyarko E."/>
            <person name="Jarju S."/>
            <person name="Secka A."/>
            <person name="Antonio M."/>
            <person name="Oren A."/>
            <person name="Chaudhuri R.R."/>
            <person name="La Ragione R."/>
            <person name="Hildebrand F."/>
            <person name="Pallen M.J."/>
        </authorList>
    </citation>
    <scope>NUCLEOTIDE SEQUENCE</scope>
    <source>
        <strain evidence="3">7886</strain>
    </source>
</reference>
<dbReference type="AlphaFoldDB" id="A0A921L9P7"/>
<evidence type="ECO:0000259" key="2">
    <source>
        <dbReference type="PROSITE" id="PS50192"/>
    </source>
</evidence>
<protein>
    <recommendedName>
        <fullName evidence="2">t-SNARE coiled-coil homology domain-containing protein</fullName>
    </recommendedName>
</protein>
<evidence type="ECO:0000256" key="1">
    <source>
        <dbReference type="SAM" id="Coils"/>
    </source>
</evidence>
<feature type="coiled-coil region" evidence="1">
    <location>
        <begin position="94"/>
        <end position="125"/>
    </location>
</feature>
<dbReference type="InterPro" id="IPR000727">
    <property type="entry name" value="T_SNARE_dom"/>
</dbReference>
<feature type="domain" description="T-SNARE coiled-coil homology" evidence="2">
    <location>
        <begin position="1"/>
        <end position="46"/>
    </location>
</feature>
<feature type="coiled-coil region" evidence="1">
    <location>
        <begin position="22"/>
        <end position="49"/>
    </location>
</feature>
<dbReference type="PROSITE" id="PS50192">
    <property type="entry name" value="T_SNARE"/>
    <property type="match status" value="1"/>
</dbReference>
<evidence type="ECO:0000313" key="4">
    <source>
        <dbReference type="Proteomes" id="UP000747013"/>
    </source>
</evidence>
<accession>A0A921L9P7</accession>
<sequence>MTTLKEIESKLTNLVTDNQSKIDSYQKKIETADKAIQDANKKLKNAEDTVNVDDYNKAKNVIWSADHAKELYTKTKNKVQNTPLISKAEYSSLLKEITETADNEQEALNEKAIKLIADIRSLANESSGVTNKANKLMNVLQRKVYKEPEGRISKSDGGTTWSSDREYRSKISVSGFYTANVKGTSLSKLAGEEKQESNNNWL</sequence>
<comment type="caution">
    <text evidence="3">The sequence shown here is derived from an EMBL/GenBank/DDBJ whole genome shotgun (WGS) entry which is preliminary data.</text>
</comment>
<proteinExistence type="predicted"/>
<dbReference type="Proteomes" id="UP000747013">
    <property type="component" value="Unassembled WGS sequence"/>
</dbReference>
<keyword evidence="1" id="KW-0175">Coiled coil</keyword>
<organism evidence="3 4">
    <name type="scientific">Companilactobacillus farciminis</name>
    <dbReference type="NCBI Taxonomy" id="1612"/>
    <lineage>
        <taxon>Bacteria</taxon>
        <taxon>Bacillati</taxon>
        <taxon>Bacillota</taxon>
        <taxon>Bacilli</taxon>
        <taxon>Lactobacillales</taxon>
        <taxon>Lactobacillaceae</taxon>
        <taxon>Companilactobacillus</taxon>
    </lineage>
</organism>
<gene>
    <name evidence="3" type="ORF">K8V88_07810</name>
</gene>
<dbReference type="EMBL" id="DYWC01000177">
    <property type="protein sequence ID" value="HJF87329.1"/>
    <property type="molecule type" value="Genomic_DNA"/>
</dbReference>